<feature type="domain" description="HTH lysR-type" evidence="5">
    <location>
        <begin position="25"/>
        <end position="56"/>
    </location>
</feature>
<organism evidence="6 7">
    <name type="scientific">Actinomadura vinacea</name>
    <dbReference type="NCBI Taxonomy" id="115336"/>
    <lineage>
        <taxon>Bacteria</taxon>
        <taxon>Bacillati</taxon>
        <taxon>Actinomycetota</taxon>
        <taxon>Actinomycetes</taxon>
        <taxon>Streptosporangiales</taxon>
        <taxon>Thermomonosporaceae</taxon>
        <taxon>Actinomadura</taxon>
    </lineage>
</organism>
<dbReference type="SUPFAM" id="SSF46785">
    <property type="entry name" value="Winged helix' DNA-binding domain"/>
    <property type="match status" value="1"/>
</dbReference>
<evidence type="ECO:0000259" key="5">
    <source>
        <dbReference type="PROSITE" id="PS50931"/>
    </source>
</evidence>
<dbReference type="Proteomes" id="UP001501231">
    <property type="component" value="Unassembled WGS sequence"/>
</dbReference>
<keyword evidence="3" id="KW-0238">DNA-binding</keyword>
<evidence type="ECO:0000313" key="6">
    <source>
        <dbReference type="EMBL" id="GAA2413983.1"/>
    </source>
</evidence>
<proteinExistence type="inferred from homology"/>
<keyword evidence="2" id="KW-0805">Transcription regulation</keyword>
<keyword evidence="7" id="KW-1185">Reference proteome</keyword>
<keyword evidence="4" id="KW-0804">Transcription</keyword>
<dbReference type="Pfam" id="PF00126">
    <property type="entry name" value="HTH_1"/>
    <property type="match status" value="1"/>
</dbReference>
<accession>A0ABP5VWQ7</accession>
<dbReference type="PANTHER" id="PTHR30126">
    <property type="entry name" value="HTH-TYPE TRANSCRIPTIONAL REGULATOR"/>
    <property type="match status" value="1"/>
</dbReference>
<protein>
    <recommendedName>
        <fullName evidence="5">HTH lysR-type domain-containing protein</fullName>
    </recommendedName>
</protein>
<dbReference type="PROSITE" id="PS50931">
    <property type="entry name" value="HTH_LYSR"/>
    <property type="match status" value="1"/>
</dbReference>
<dbReference type="Gene3D" id="1.10.10.10">
    <property type="entry name" value="Winged helix-like DNA-binding domain superfamily/Winged helix DNA-binding domain"/>
    <property type="match status" value="1"/>
</dbReference>
<evidence type="ECO:0000256" key="3">
    <source>
        <dbReference type="ARBA" id="ARBA00023125"/>
    </source>
</evidence>
<dbReference type="InterPro" id="IPR036390">
    <property type="entry name" value="WH_DNA-bd_sf"/>
</dbReference>
<dbReference type="InterPro" id="IPR000847">
    <property type="entry name" value="LysR_HTH_N"/>
</dbReference>
<comment type="caution">
    <text evidence="6">The sequence shown here is derived from an EMBL/GenBank/DDBJ whole genome shotgun (WGS) entry which is preliminary data.</text>
</comment>
<evidence type="ECO:0000256" key="2">
    <source>
        <dbReference type="ARBA" id="ARBA00023015"/>
    </source>
</evidence>
<reference evidence="7" key="1">
    <citation type="journal article" date="2019" name="Int. J. Syst. Evol. Microbiol.">
        <title>The Global Catalogue of Microorganisms (GCM) 10K type strain sequencing project: providing services to taxonomists for standard genome sequencing and annotation.</title>
        <authorList>
            <consortium name="The Broad Institute Genomics Platform"/>
            <consortium name="The Broad Institute Genome Sequencing Center for Infectious Disease"/>
            <person name="Wu L."/>
            <person name="Ma J."/>
        </authorList>
    </citation>
    <scope>NUCLEOTIDE SEQUENCE [LARGE SCALE GENOMIC DNA]</scope>
    <source>
        <strain evidence="7">JCM 3325</strain>
    </source>
</reference>
<sequence>MSVSSSVQRPLLDELLDCPPGLLDTTFDQLRTLLVVYETGSALRAARALGREQSSVQKQLDTLNRNCQALCGEVLTLRQGRGKDFLFTPTGEGAAGLARQTLREWLDAVHWSRRRLGRMITVGTTEFTLPIVSRAWDLVAEELRQREVEFKVVHVRTKDLWARLESREMDLICGTIVSTPDGDDRLRDYDLVEYARGRATLLTNLDESELPGTAARTSALAGLPLVVPPAGLIADFLACWYGPGFRDRLNVVADIDDVHYGFSLLRSGFVRGCMIVTASIGRRMAERIEPGERPLRTLDLHDDLEPKAELMTGAFVRKADLGRYDPSHPLNRLWAAVREDARAHTAEPAGGP</sequence>
<evidence type="ECO:0000256" key="1">
    <source>
        <dbReference type="ARBA" id="ARBA00009437"/>
    </source>
</evidence>
<dbReference type="EMBL" id="BAAARW010000011">
    <property type="protein sequence ID" value="GAA2413983.1"/>
    <property type="molecule type" value="Genomic_DNA"/>
</dbReference>
<dbReference type="PANTHER" id="PTHR30126:SF40">
    <property type="entry name" value="HTH-TYPE TRANSCRIPTIONAL REGULATOR GLTR"/>
    <property type="match status" value="1"/>
</dbReference>
<dbReference type="InterPro" id="IPR036388">
    <property type="entry name" value="WH-like_DNA-bd_sf"/>
</dbReference>
<evidence type="ECO:0000256" key="4">
    <source>
        <dbReference type="ARBA" id="ARBA00023163"/>
    </source>
</evidence>
<gene>
    <name evidence="6" type="ORF">GCM10010191_24830</name>
</gene>
<comment type="similarity">
    <text evidence="1">Belongs to the LysR transcriptional regulatory family.</text>
</comment>
<evidence type="ECO:0000313" key="7">
    <source>
        <dbReference type="Proteomes" id="UP001501231"/>
    </source>
</evidence>
<name>A0ABP5VWQ7_9ACTN</name>